<keyword evidence="8 11" id="KW-1133">Transmembrane helix</keyword>
<keyword evidence="6 11" id="KW-0378">Hydrolase</keyword>
<evidence type="ECO:0000313" key="13">
    <source>
        <dbReference type="EMBL" id="CUB04970.1"/>
    </source>
</evidence>
<comment type="cofactor">
    <cofactor evidence="1 11">
        <name>Zn(2+)</name>
        <dbReference type="ChEBI" id="CHEBI:29105"/>
    </cofactor>
</comment>
<dbReference type="EMBL" id="CYHG01000008">
    <property type="protein sequence ID" value="CUB04970.1"/>
    <property type="molecule type" value="Genomic_DNA"/>
</dbReference>
<comment type="subcellular location">
    <subcellularLocation>
        <location evidence="2">Membrane</location>
        <topology evidence="2">Multi-pass membrane protein</topology>
    </subcellularLocation>
</comment>
<dbReference type="SMART" id="SM00228">
    <property type="entry name" value="PDZ"/>
    <property type="match status" value="2"/>
</dbReference>
<dbReference type="InterPro" id="IPR041489">
    <property type="entry name" value="PDZ_6"/>
</dbReference>
<protein>
    <recommendedName>
        <fullName evidence="11">Zinc metalloprotease</fullName>
        <ecNumber evidence="11">3.4.24.-</ecNumber>
    </recommendedName>
</protein>
<keyword evidence="11" id="KW-0479">Metal-binding</keyword>
<keyword evidence="5 11" id="KW-0812">Transmembrane</keyword>
<evidence type="ECO:0000256" key="1">
    <source>
        <dbReference type="ARBA" id="ARBA00001947"/>
    </source>
</evidence>
<dbReference type="GO" id="GO:0004222">
    <property type="term" value="F:metalloendopeptidase activity"/>
    <property type="evidence" value="ECO:0007669"/>
    <property type="project" value="InterPro"/>
</dbReference>
<evidence type="ECO:0000256" key="4">
    <source>
        <dbReference type="ARBA" id="ARBA00022670"/>
    </source>
</evidence>
<dbReference type="Proteomes" id="UP000182769">
    <property type="component" value="Unassembled WGS sequence"/>
</dbReference>
<evidence type="ECO:0000256" key="2">
    <source>
        <dbReference type="ARBA" id="ARBA00004141"/>
    </source>
</evidence>
<sequence>MFENALSIIIALGVLITFHEFGHYYVARLCGVKVLRFSVGFGKPIYTYTAKSGTEFTLAMIPLGGYVRMLDGREGNVPEALKSQAFNNKNVWQRIAIVAAGPIANFILAIVVYAAVAGMGLQALAPKLASITDNSPLAQTQIEVGAEITQVNGVRTHSWEDVNLALADLIGQTGRYSVRYLPADSTIEEEGDFTLNRWLAGEEPSNLISRFGAEPWRPRVVPTIADVVDGGAAQTAGFKAGDTVLAINGEKVVDWQSFVVWVQKSPAAQLNVLVERNGQQQTLLLTPASRELDGVATGFAGLAVAPPELSSEDLRTREFGFWGSAVYGVQQTWQMTTLTVSSIGKMLQGLISLDNLSGPITIAKVASASADSGLQSFLKFVAYLSVSLGVLNLLPIPMLDGGHLLFFGIEAVRRKPVSERIQGFAYRIGASLLFAMMAVALFNDIARL</sequence>
<dbReference type="PROSITE" id="PS50106">
    <property type="entry name" value="PDZ"/>
    <property type="match status" value="1"/>
</dbReference>
<dbReference type="PANTHER" id="PTHR42837:SF2">
    <property type="entry name" value="MEMBRANE METALLOPROTEASE ARASP2, CHLOROPLASTIC-RELATED"/>
    <property type="match status" value="1"/>
</dbReference>
<organism evidence="13 14">
    <name type="scientific">Marinomonas fungiae</name>
    <dbReference type="NCBI Taxonomy" id="1137284"/>
    <lineage>
        <taxon>Bacteria</taxon>
        <taxon>Pseudomonadati</taxon>
        <taxon>Pseudomonadota</taxon>
        <taxon>Gammaproteobacteria</taxon>
        <taxon>Oceanospirillales</taxon>
        <taxon>Oceanospirillaceae</taxon>
        <taxon>Marinomonas</taxon>
    </lineage>
</organism>
<proteinExistence type="inferred from homology"/>
<feature type="transmembrane region" description="Helical" evidence="11">
    <location>
        <begin position="95"/>
        <end position="116"/>
    </location>
</feature>
<dbReference type="InterPro" id="IPR004387">
    <property type="entry name" value="Pept_M50_Zn"/>
</dbReference>
<dbReference type="CDD" id="cd06163">
    <property type="entry name" value="S2P-M50_PDZ_RseP-like"/>
    <property type="match status" value="2"/>
</dbReference>
<feature type="transmembrane region" description="Helical" evidence="11">
    <location>
        <begin position="6"/>
        <end position="26"/>
    </location>
</feature>
<dbReference type="InterPro" id="IPR036034">
    <property type="entry name" value="PDZ_sf"/>
</dbReference>
<dbReference type="NCBIfam" id="TIGR00054">
    <property type="entry name" value="RIP metalloprotease RseP"/>
    <property type="match status" value="1"/>
</dbReference>
<dbReference type="Pfam" id="PF17820">
    <property type="entry name" value="PDZ_6"/>
    <property type="match status" value="1"/>
</dbReference>
<keyword evidence="10 11" id="KW-0472">Membrane</keyword>
<dbReference type="InterPro" id="IPR008915">
    <property type="entry name" value="Peptidase_M50"/>
</dbReference>
<dbReference type="EC" id="3.4.24.-" evidence="11"/>
<feature type="domain" description="PDZ" evidence="12">
    <location>
        <begin position="224"/>
        <end position="289"/>
    </location>
</feature>
<dbReference type="Gene3D" id="2.30.42.10">
    <property type="match status" value="2"/>
</dbReference>
<evidence type="ECO:0000256" key="9">
    <source>
        <dbReference type="ARBA" id="ARBA00023049"/>
    </source>
</evidence>
<dbReference type="SUPFAM" id="SSF50156">
    <property type="entry name" value="PDZ domain-like"/>
    <property type="match status" value="2"/>
</dbReference>
<dbReference type="STRING" id="1137284.GCA_001418205_02697"/>
<dbReference type="GO" id="GO:0016020">
    <property type="term" value="C:membrane"/>
    <property type="evidence" value="ECO:0007669"/>
    <property type="project" value="UniProtKB-SubCell"/>
</dbReference>
<dbReference type="OrthoDB" id="9782003at2"/>
<dbReference type="InterPro" id="IPR001478">
    <property type="entry name" value="PDZ"/>
</dbReference>
<accession>A0A0K6IPB8</accession>
<dbReference type="PANTHER" id="PTHR42837">
    <property type="entry name" value="REGULATOR OF SIGMA-E PROTEASE RSEP"/>
    <property type="match status" value="1"/>
</dbReference>
<evidence type="ECO:0000256" key="6">
    <source>
        <dbReference type="ARBA" id="ARBA00022801"/>
    </source>
</evidence>
<dbReference type="RefSeq" id="WP_055463751.1">
    <property type="nucleotide sequence ID" value="NZ_CYHG01000008.1"/>
</dbReference>
<keyword evidence="4 13" id="KW-0645">Protease</keyword>
<gene>
    <name evidence="13" type="ORF">Ga0061065_108176</name>
</gene>
<evidence type="ECO:0000259" key="12">
    <source>
        <dbReference type="PROSITE" id="PS50106"/>
    </source>
</evidence>
<evidence type="ECO:0000256" key="7">
    <source>
        <dbReference type="ARBA" id="ARBA00022833"/>
    </source>
</evidence>
<evidence type="ECO:0000313" key="14">
    <source>
        <dbReference type="Proteomes" id="UP000182769"/>
    </source>
</evidence>
<keyword evidence="7 11" id="KW-0862">Zinc</keyword>
<evidence type="ECO:0000256" key="5">
    <source>
        <dbReference type="ARBA" id="ARBA00022692"/>
    </source>
</evidence>
<dbReference type="GO" id="GO:0006508">
    <property type="term" value="P:proteolysis"/>
    <property type="evidence" value="ECO:0007669"/>
    <property type="project" value="UniProtKB-KW"/>
</dbReference>
<dbReference type="GO" id="GO:0046872">
    <property type="term" value="F:metal ion binding"/>
    <property type="evidence" value="ECO:0007669"/>
    <property type="project" value="UniProtKB-KW"/>
</dbReference>
<evidence type="ECO:0000256" key="11">
    <source>
        <dbReference type="RuleBase" id="RU362031"/>
    </source>
</evidence>
<evidence type="ECO:0000256" key="3">
    <source>
        <dbReference type="ARBA" id="ARBA00007931"/>
    </source>
</evidence>
<evidence type="ECO:0000256" key="8">
    <source>
        <dbReference type="ARBA" id="ARBA00022989"/>
    </source>
</evidence>
<dbReference type="Pfam" id="PF02163">
    <property type="entry name" value="Peptidase_M50"/>
    <property type="match status" value="1"/>
</dbReference>
<dbReference type="AlphaFoldDB" id="A0A0K6IPB8"/>
<feature type="transmembrane region" description="Helical" evidence="11">
    <location>
        <begin position="424"/>
        <end position="442"/>
    </location>
</feature>
<comment type="similarity">
    <text evidence="3 11">Belongs to the peptidase M50B family.</text>
</comment>
<reference evidence="14" key="1">
    <citation type="submission" date="2015-08" db="EMBL/GenBank/DDBJ databases">
        <authorList>
            <person name="Varghese N."/>
        </authorList>
    </citation>
    <scope>NUCLEOTIDE SEQUENCE [LARGE SCALE GENOMIC DNA]</scope>
    <source>
        <strain evidence="14">JCM 18476</strain>
    </source>
</reference>
<evidence type="ECO:0000256" key="10">
    <source>
        <dbReference type="ARBA" id="ARBA00023136"/>
    </source>
</evidence>
<keyword evidence="14" id="KW-1185">Reference proteome</keyword>
<keyword evidence="9 11" id="KW-0482">Metalloprotease</keyword>
<name>A0A0K6IPB8_9GAMM</name>